<dbReference type="Proteomes" id="UP000594220">
    <property type="component" value="Unplaced"/>
</dbReference>
<keyword evidence="5 9" id="KW-0158">Chromosome</keyword>
<protein>
    <recommendedName>
        <fullName evidence="9">Histone H4</fullName>
    </recommendedName>
</protein>
<dbReference type="AlphaFoldDB" id="A0A7M4ELD6"/>
<reference evidence="10" key="2">
    <citation type="submission" date="2025-09" db="UniProtKB">
        <authorList>
            <consortium name="Ensembl"/>
        </authorList>
    </citation>
    <scope>IDENTIFICATION</scope>
</reference>
<accession>A0A7M4ELD6</accession>
<dbReference type="InterPro" id="IPR009072">
    <property type="entry name" value="Histone-fold"/>
</dbReference>
<evidence type="ECO:0000256" key="9">
    <source>
        <dbReference type="RuleBase" id="RU000528"/>
    </source>
</evidence>
<evidence type="ECO:0000256" key="1">
    <source>
        <dbReference type="ARBA" id="ARBA00002001"/>
    </source>
</evidence>
<comment type="similarity">
    <text evidence="4 9">Belongs to the histone H4 family.</text>
</comment>
<dbReference type="GeneTree" id="ENSGT00990000203553"/>
<dbReference type="Gene3D" id="1.10.20.10">
    <property type="entry name" value="Histone, subunit A"/>
    <property type="match status" value="1"/>
</dbReference>
<dbReference type="GO" id="GO:0046982">
    <property type="term" value="F:protein heterodimerization activity"/>
    <property type="evidence" value="ECO:0007669"/>
    <property type="project" value="InterPro"/>
</dbReference>
<dbReference type="GO" id="GO:0003677">
    <property type="term" value="F:DNA binding"/>
    <property type="evidence" value="ECO:0007669"/>
    <property type="project" value="UniProtKB-KW"/>
</dbReference>
<evidence type="ECO:0000256" key="4">
    <source>
        <dbReference type="ARBA" id="ARBA00006564"/>
    </source>
</evidence>
<evidence type="ECO:0000256" key="8">
    <source>
        <dbReference type="ARBA" id="ARBA00023269"/>
    </source>
</evidence>
<dbReference type="CDD" id="cd22912">
    <property type="entry name" value="HFD_H4"/>
    <property type="match status" value="1"/>
</dbReference>
<sequence length="95" mass="10700">MGDKGSKSLGKWWHQEPQGITKPGICLLAQCGSMKRISSLIYKQTHGVLKVFLELENVICDAITYIEHAKRKTVAAMDVVYARKCQGHTLYSFRS</sequence>
<evidence type="ECO:0000256" key="2">
    <source>
        <dbReference type="ARBA" id="ARBA00004123"/>
    </source>
</evidence>
<evidence type="ECO:0000313" key="10">
    <source>
        <dbReference type="Ensembl" id="ENSCPRP00005011628.1"/>
    </source>
</evidence>
<dbReference type="GO" id="GO:0005634">
    <property type="term" value="C:nucleus"/>
    <property type="evidence" value="ECO:0007669"/>
    <property type="project" value="UniProtKB-SubCell"/>
</dbReference>
<evidence type="ECO:0000256" key="5">
    <source>
        <dbReference type="ARBA" id="ARBA00022454"/>
    </source>
</evidence>
<evidence type="ECO:0000256" key="3">
    <source>
        <dbReference type="ARBA" id="ARBA00004286"/>
    </source>
</evidence>
<reference evidence="10" key="1">
    <citation type="submission" date="2025-08" db="UniProtKB">
        <authorList>
            <consortium name="Ensembl"/>
        </authorList>
    </citation>
    <scope>IDENTIFICATION</scope>
</reference>
<keyword evidence="6 9" id="KW-0238">DNA-binding</keyword>
<dbReference type="GO" id="GO:0030527">
    <property type="term" value="F:structural constituent of chromatin"/>
    <property type="evidence" value="ECO:0007669"/>
    <property type="project" value="InterPro"/>
</dbReference>
<dbReference type="SMART" id="SM00417">
    <property type="entry name" value="H4"/>
    <property type="match status" value="1"/>
</dbReference>
<comment type="subunit">
    <text evidence="9">The nucleosome is a histone octamer containing two molecules each of H2A, H2B, H3 and H4 assembled in one H3-H4 heterotetramer and two H2A-H2B heterodimers. The octamer wraps approximately 147 bp of DNA.</text>
</comment>
<evidence type="ECO:0000313" key="11">
    <source>
        <dbReference type="Proteomes" id="UP000594220"/>
    </source>
</evidence>
<dbReference type="PANTHER" id="PTHR10484">
    <property type="entry name" value="HISTONE H4"/>
    <property type="match status" value="1"/>
</dbReference>
<dbReference type="InterPro" id="IPR001951">
    <property type="entry name" value="Histone_H4"/>
</dbReference>
<dbReference type="Ensembl" id="ENSCPRT00005013702.1">
    <property type="protein sequence ID" value="ENSCPRP00005011628.1"/>
    <property type="gene ID" value="ENSCPRG00005008274.1"/>
</dbReference>
<organism evidence="10 11">
    <name type="scientific">Crocodylus porosus</name>
    <name type="common">Saltwater crocodile</name>
    <name type="synonym">Estuarine crocodile</name>
    <dbReference type="NCBI Taxonomy" id="8502"/>
    <lineage>
        <taxon>Eukaryota</taxon>
        <taxon>Metazoa</taxon>
        <taxon>Chordata</taxon>
        <taxon>Craniata</taxon>
        <taxon>Vertebrata</taxon>
        <taxon>Euteleostomi</taxon>
        <taxon>Archelosauria</taxon>
        <taxon>Archosauria</taxon>
        <taxon>Crocodylia</taxon>
        <taxon>Longirostres</taxon>
        <taxon>Crocodylidae</taxon>
        <taxon>Crocodylus</taxon>
    </lineage>
</organism>
<dbReference type="PRINTS" id="PR00623">
    <property type="entry name" value="HISTONEH4"/>
</dbReference>
<name>A0A7M4ELD6_CROPO</name>
<keyword evidence="8 9" id="KW-0544">Nucleosome core</keyword>
<evidence type="ECO:0000256" key="6">
    <source>
        <dbReference type="ARBA" id="ARBA00023125"/>
    </source>
</evidence>
<proteinExistence type="inferred from homology"/>
<evidence type="ECO:0000256" key="7">
    <source>
        <dbReference type="ARBA" id="ARBA00023242"/>
    </source>
</evidence>
<comment type="subcellular location">
    <subcellularLocation>
        <location evidence="3">Chromosome</location>
    </subcellularLocation>
    <subcellularLocation>
        <location evidence="2">Nucleus</location>
    </subcellularLocation>
</comment>
<dbReference type="SUPFAM" id="SSF47113">
    <property type="entry name" value="Histone-fold"/>
    <property type="match status" value="1"/>
</dbReference>
<dbReference type="GO" id="GO:0000786">
    <property type="term" value="C:nucleosome"/>
    <property type="evidence" value="ECO:0007669"/>
    <property type="project" value="UniProtKB-KW"/>
</dbReference>
<keyword evidence="7 9" id="KW-0539">Nucleus</keyword>
<keyword evidence="11" id="KW-1185">Reference proteome</keyword>
<comment type="function">
    <text evidence="1 9">Core component of nucleosome. Nucleosomes wrap and compact DNA into chromatin, limiting DNA accessibility to the cellular machineries which require DNA as a template. Histones thereby play a central role in transcription regulation, DNA repair, DNA replication and chromosomal stability. DNA accessibility is regulated via a complex set of post-translational modifications of histones, also called histone code, and nucleosome remodeling.</text>
</comment>
<dbReference type="OMA" id="WFIAEKG"/>